<keyword evidence="1" id="KW-1133">Transmembrane helix</keyword>
<keyword evidence="1" id="KW-0812">Transmembrane</keyword>
<dbReference type="STRING" id="1619100.UT34_C0001G0491"/>
<dbReference type="EMBL" id="LBWK01000001">
    <property type="protein sequence ID" value="KKR06450.1"/>
    <property type="molecule type" value="Genomic_DNA"/>
</dbReference>
<protein>
    <submittedName>
        <fullName evidence="2">Uncharacterized protein</fullName>
    </submittedName>
</protein>
<evidence type="ECO:0000313" key="2">
    <source>
        <dbReference type="EMBL" id="KKR06450.1"/>
    </source>
</evidence>
<dbReference type="Pfam" id="PF18895">
    <property type="entry name" value="T4SS_pilin"/>
    <property type="match status" value="1"/>
</dbReference>
<accession>A0A0G0Q7M2</accession>
<reference evidence="2 3" key="1">
    <citation type="journal article" date="2015" name="Nature">
        <title>rRNA introns, odd ribosomes, and small enigmatic genomes across a large radiation of phyla.</title>
        <authorList>
            <person name="Brown C.T."/>
            <person name="Hug L.A."/>
            <person name="Thomas B.C."/>
            <person name="Sharon I."/>
            <person name="Castelle C.J."/>
            <person name="Singh A."/>
            <person name="Wilkins M.J."/>
            <person name="Williams K.H."/>
            <person name="Banfield J.F."/>
        </authorList>
    </citation>
    <scope>NUCLEOTIDE SEQUENCE [LARGE SCALE GENOMIC DNA]</scope>
</reference>
<name>A0A0G0Q7M2_9BACT</name>
<evidence type="ECO:0000256" key="1">
    <source>
        <dbReference type="SAM" id="Phobius"/>
    </source>
</evidence>
<dbReference type="Proteomes" id="UP000034799">
    <property type="component" value="Unassembled WGS sequence"/>
</dbReference>
<proteinExistence type="predicted"/>
<gene>
    <name evidence="2" type="ORF">UT34_C0001G0491</name>
</gene>
<dbReference type="AlphaFoldDB" id="A0A0G0Q7M2"/>
<comment type="caution">
    <text evidence="2">The sequence shown here is derived from an EMBL/GenBank/DDBJ whole genome shotgun (WGS) entry which is preliminary data.</text>
</comment>
<evidence type="ECO:0000313" key="3">
    <source>
        <dbReference type="Proteomes" id="UP000034799"/>
    </source>
</evidence>
<sequence length="92" mass="9884">MNLFDLSALNNTGYSSLIDMVKGTLNLAIMISALITVAVLVSAGIQYILSVGDEGKIEKAQKSVIYAMIGLIIVFISPLIIRFILNNVLGQL</sequence>
<feature type="transmembrane region" description="Helical" evidence="1">
    <location>
        <begin position="27"/>
        <end position="52"/>
    </location>
</feature>
<dbReference type="InterPro" id="IPR043993">
    <property type="entry name" value="T4SS_pilin"/>
</dbReference>
<feature type="transmembrane region" description="Helical" evidence="1">
    <location>
        <begin position="64"/>
        <end position="85"/>
    </location>
</feature>
<keyword evidence="1" id="KW-0472">Membrane</keyword>
<organism evidence="2 3">
    <name type="scientific">candidate division WS6 bacterium GW2011_GWF2_39_15</name>
    <dbReference type="NCBI Taxonomy" id="1619100"/>
    <lineage>
        <taxon>Bacteria</taxon>
        <taxon>Candidatus Dojkabacteria</taxon>
    </lineage>
</organism>